<protein>
    <submittedName>
        <fullName evidence="1">CDP-glycerol glycerophosphotransferase family protein</fullName>
    </submittedName>
</protein>
<reference evidence="1 2" key="1">
    <citation type="submission" date="2020-12" db="EMBL/GenBank/DDBJ databases">
        <title>Vagococcus allomyrinae sp. nov. and Enterococcus lavae sp. nov., isolated from the larvae of Allomyrina dichotoma.</title>
        <authorList>
            <person name="Lee S.D."/>
        </authorList>
    </citation>
    <scope>NUCLEOTIDE SEQUENCE [LARGE SCALE GENOMIC DNA]</scope>
    <source>
        <strain evidence="1 2">BWM-S5</strain>
    </source>
</reference>
<dbReference type="Proteomes" id="UP000673375">
    <property type="component" value="Unassembled WGS sequence"/>
</dbReference>
<keyword evidence="2" id="KW-1185">Reference proteome</keyword>
<organism evidence="1 2">
    <name type="scientific">Enterococcus larvae</name>
    <dbReference type="NCBI Taxonomy" id="2794352"/>
    <lineage>
        <taxon>Bacteria</taxon>
        <taxon>Bacillati</taxon>
        <taxon>Bacillota</taxon>
        <taxon>Bacilli</taxon>
        <taxon>Lactobacillales</taxon>
        <taxon>Enterococcaceae</taxon>
        <taxon>Enterococcus</taxon>
    </lineage>
</organism>
<name>A0ABS4CIC9_9ENTE</name>
<dbReference type="Pfam" id="PF04464">
    <property type="entry name" value="Glyphos_transf"/>
    <property type="match status" value="1"/>
</dbReference>
<dbReference type="InterPro" id="IPR043148">
    <property type="entry name" value="TagF_C"/>
</dbReference>
<dbReference type="PANTHER" id="PTHR37316">
    <property type="entry name" value="TEICHOIC ACID GLYCEROL-PHOSPHATE PRIMASE"/>
    <property type="match status" value="1"/>
</dbReference>
<evidence type="ECO:0000313" key="2">
    <source>
        <dbReference type="Proteomes" id="UP000673375"/>
    </source>
</evidence>
<sequence length="402" mass="48585">MNKLLGQIKKLKLRDIRPLFLLVIMFIPGKIYKMINRDVWVITEYENNARDNGYWLFKYIREHDPNRKVFYPINLECSDFERIKPLGNYIKFGGVKHYLLFWGCNKFIGTTKYYGFPYGRICEDLVQWNFHGFKNVFLNHGVARGYSSIVDGRETNYDMIVTMSEKEKEIMLAENYQVADRIKVIGFCRCDTLKSHDGKKNKILVMPTWRNWLDFRLEVDPDKKREVTDKFLESTYYKRFFSLINSEELISFLESNDLELILYLHNYAQIYSQYFHSTSDRITIAFQKDYFIQDLLRETSLLITDYSSVNYDFCYMKKPMIYYQFDQAEFTEKQYSESKYFTYEEDGFGPVTENEQDLLREMQKAYSANWQVDKKYLDRIDDFFEFFDEHNCERNYKEILNL</sequence>
<dbReference type="SUPFAM" id="SSF53756">
    <property type="entry name" value="UDP-Glycosyltransferase/glycogen phosphorylase"/>
    <property type="match status" value="1"/>
</dbReference>
<gene>
    <name evidence="1" type="ORF">I6N96_08650</name>
</gene>
<accession>A0ABS4CIC9</accession>
<dbReference type="EMBL" id="JAEDXU010000004">
    <property type="protein sequence ID" value="MBP1046352.1"/>
    <property type="molecule type" value="Genomic_DNA"/>
</dbReference>
<dbReference type="InterPro" id="IPR007554">
    <property type="entry name" value="Glycerophosphate_synth"/>
</dbReference>
<dbReference type="InterPro" id="IPR051612">
    <property type="entry name" value="Teichoic_Acid_Biosynth"/>
</dbReference>
<evidence type="ECO:0000313" key="1">
    <source>
        <dbReference type="EMBL" id="MBP1046352.1"/>
    </source>
</evidence>
<dbReference type="RefSeq" id="WP_209557180.1">
    <property type="nucleotide sequence ID" value="NZ_JAEDXU010000004.1"/>
</dbReference>
<comment type="caution">
    <text evidence="1">The sequence shown here is derived from an EMBL/GenBank/DDBJ whole genome shotgun (WGS) entry which is preliminary data.</text>
</comment>
<dbReference type="PANTHER" id="PTHR37316:SF3">
    <property type="entry name" value="TEICHOIC ACID GLYCEROL-PHOSPHATE TRANSFERASE"/>
    <property type="match status" value="1"/>
</dbReference>
<dbReference type="Gene3D" id="3.40.50.12580">
    <property type="match status" value="1"/>
</dbReference>
<proteinExistence type="predicted"/>